<dbReference type="AlphaFoldDB" id="A0AAD6WUP2"/>
<dbReference type="Proteomes" id="UP001218188">
    <property type="component" value="Unassembled WGS sequence"/>
</dbReference>
<organism evidence="2 3">
    <name type="scientific">Mycena alexandri</name>
    <dbReference type="NCBI Taxonomy" id="1745969"/>
    <lineage>
        <taxon>Eukaryota</taxon>
        <taxon>Fungi</taxon>
        <taxon>Dikarya</taxon>
        <taxon>Basidiomycota</taxon>
        <taxon>Agaricomycotina</taxon>
        <taxon>Agaricomycetes</taxon>
        <taxon>Agaricomycetidae</taxon>
        <taxon>Agaricales</taxon>
        <taxon>Marasmiineae</taxon>
        <taxon>Mycenaceae</taxon>
        <taxon>Mycena</taxon>
    </lineage>
</organism>
<dbReference type="PANTHER" id="PTHR23330">
    <property type="entry name" value="P300 TRANSCRIPTIONAL COFACTOR JMY-RELATED"/>
    <property type="match status" value="1"/>
</dbReference>
<protein>
    <submittedName>
        <fullName evidence="2">Uncharacterized protein</fullName>
    </submittedName>
</protein>
<evidence type="ECO:0000256" key="1">
    <source>
        <dbReference type="SAM" id="MobiDB-lite"/>
    </source>
</evidence>
<keyword evidence="3" id="KW-1185">Reference proteome</keyword>
<dbReference type="PANTHER" id="PTHR23330:SF9">
    <property type="entry name" value="PROLINE-RICH PROTEIN 11"/>
    <property type="match status" value="1"/>
</dbReference>
<feature type="compositionally biased region" description="Pro residues" evidence="1">
    <location>
        <begin position="1"/>
        <end position="43"/>
    </location>
</feature>
<reference evidence="2" key="1">
    <citation type="submission" date="2023-03" db="EMBL/GenBank/DDBJ databases">
        <title>Massive genome expansion in bonnet fungi (Mycena s.s.) driven by repeated elements and novel gene families across ecological guilds.</title>
        <authorList>
            <consortium name="Lawrence Berkeley National Laboratory"/>
            <person name="Harder C.B."/>
            <person name="Miyauchi S."/>
            <person name="Viragh M."/>
            <person name="Kuo A."/>
            <person name="Thoen E."/>
            <person name="Andreopoulos B."/>
            <person name="Lu D."/>
            <person name="Skrede I."/>
            <person name="Drula E."/>
            <person name="Henrissat B."/>
            <person name="Morin E."/>
            <person name="Kohler A."/>
            <person name="Barry K."/>
            <person name="LaButti K."/>
            <person name="Morin E."/>
            <person name="Salamov A."/>
            <person name="Lipzen A."/>
            <person name="Mereny Z."/>
            <person name="Hegedus B."/>
            <person name="Baldrian P."/>
            <person name="Stursova M."/>
            <person name="Weitz H."/>
            <person name="Taylor A."/>
            <person name="Grigoriev I.V."/>
            <person name="Nagy L.G."/>
            <person name="Martin F."/>
            <person name="Kauserud H."/>
        </authorList>
    </citation>
    <scope>NUCLEOTIDE SEQUENCE</scope>
    <source>
        <strain evidence="2">CBHHK200</strain>
    </source>
</reference>
<feature type="region of interest" description="Disordered" evidence="1">
    <location>
        <begin position="1"/>
        <end position="45"/>
    </location>
</feature>
<evidence type="ECO:0000313" key="3">
    <source>
        <dbReference type="Proteomes" id="UP001218188"/>
    </source>
</evidence>
<feature type="non-terminal residue" evidence="2">
    <location>
        <position position="1"/>
    </location>
</feature>
<evidence type="ECO:0000313" key="2">
    <source>
        <dbReference type="EMBL" id="KAJ7027968.1"/>
    </source>
</evidence>
<proteinExistence type="predicted"/>
<name>A0AAD6WUP2_9AGAR</name>
<comment type="caution">
    <text evidence="2">The sequence shown here is derived from an EMBL/GenBank/DDBJ whole genome shotgun (WGS) entry which is preliminary data.</text>
</comment>
<gene>
    <name evidence="2" type="ORF">C8F04DRAFT_964562</name>
</gene>
<dbReference type="EMBL" id="JARJCM010000117">
    <property type="protein sequence ID" value="KAJ7027968.1"/>
    <property type="molecule type" value="Genomic_DNA"/>
</dbReference>
<sequence length="228" mass="25235">PPPPPPPPLRMDAAPPLPPPPPPPLRTDPPPPPPRTPAAPPPMSARTAACGSVYTDITKKDVGGSFNSLLAVFCELERAYKWDKGKKNQELGKVNRPPAVSNWIGRARGSRARPETDTAPKIASLAVYEREWWKWWAGLQPAWRAQASGRSDRFLRTAYPPQQRENWHPLRVPGQNGVLSIVASLWWGLKNQAEVERENEESWAEAVADVKWMLQGMLAAEREAGAPS</sequence>
<accession>A0AAD6WUP2</accession>